<dbReference type="InterPro" id="IPR019734">
    <property type="entry name" value="TPR_rpt"/>
</dbReference>
<dbReference type="InterPro" id="IPR027417">
    <property type="entry name" value="P-loop_NTPase"/>
</dbReference>
<dbReference type="SMART" id="SM01043">
    <property type="entry name" value="BTAD"/>
    <property type="match status" value="1"/>
</dbReference>
<dbReference type="SUPFAM" id="SSF48452">
    <property type="entry name" value="TPR-like"/>
    <property type="match status" value="3"/>
</dbReference>
<proteinExistence type="inferred from homology"/>
<dbReference type="InterPro" id="IPR001867">
    <property type="entry name" value="OmpR/PhoB-type_DNA-bd"/>
</dbReference>
<protein>
    <submittedName>
        <fullName evidence="5">Tetratricopeptide repeat protein</fullName>
    </submittedName>
</protein>
<dbReference type="InterPro" id="IPR005158">
    <property type="entry name" value="BTAD"/>
</dbReference>
<comment type="caution">
    <text evidence="5">The sequence shown here is derived from an EMBL/GenBank/DDBJ whole genome shotgun (WGS) entry which is preliminary data.</text>
</comment>
<dbReference type="SMART" id="SM00862">
    <property type="entry name" value="Trans_reg_C"/>
    <property type="match status" value="1"/>
</dbReference>
<dbReference type="InterPro" id="IPR036388">
    <property type="entry name" value="WH-like_DNA-bd_sf"/>
</dbReference>
<feature type="domain" description="Bacterial transcriptional activator" evidence="4">
    <location>
        <begin position="97"/>
        <end position="236"/>
    </location>
</feature>
<evidence type="ECO:0000313" key="5">
    <source>
        <dbReference type="EMBL" id="MCT2582390.1"/>
    </source>
</evidence>
<dbReference type="SUPFAM" id="SSF52540">
    <property type="entry name" value="P-loop containing nucleoside triphosphate hydrolases"/>
    <property type="match status" value="1"/>
</dbReference>
<gene>
    <name evidence="5" type="ORF">JT362_04540</name>
</gene>
<dbReference type="EMBL" id="JAFFZE010000006">
    <property type="protein sequence ID" value="MCT2582390.1"/>
    <property type="molecule type" value="Genomic_DNA"/>
</dbReference>
<dbReference type="InterPro" id="IPR011990">
    <property type="entry name" value="TPR-like_helical_dom_sf"/>
</dbReference>
<dbReference type="SUPFAM" id="SSF46894">
    <property type="entry name" value="C-terminal effector domain of the bipartite response regulators"/>
    <property type="match status" value="1"/>
</dbReference>
<dbReference type="Gene3D" id="1.10.10.10">
    <property type="entry name" value="Winged helix-like DNA-binding domain superfamily/Winged helix DNA-binding domain"/>
    <property type="match status" value="1"/>
</dbReference>
<evidence type="ECO:0000313" key="6">
    <source>
        <dbReference type="Proteomes" id="UP001156441"/>
    </source>
</evidence>
<dbReference type="Gene3D" id="1.25.40.10">
    <property type="entry name" value="Tetratricopeptide repeat domain"/>
    <property type="match status" value="1"/>
</dbReference>
<reference evidence="5 6" key="1">
    <citation type="submission" date="2021-02" db="EMBL/GenBank/DDBJ databases">
        <title>Actinophytocola xerophila sp. nov., isolated from soil of cotton cropping field.</title>
        <authorList>
            <person name="Huang R."/>
            <person name="Chen X."/>
            <person name="Ge X."/>
            <person name="Liu W."/>
        </authorList>
    </citation>
    <scope>NUCLEOTIDE SEQUENCE [LARGE SCALE GENOMIC DNA]</scope>
    <source>
        <strain evidence="5 6">S1-96</strain>
    </source>
</reference>
<feature type="domain" description="OmpR/PhoB-type" evidence="3">
    <location>
        <begin position="16"/>
        <end position="90"/>
    </location>
</feature>
<dbReference type="Pfam" id="PF00486">
    <property type="entry name" value="Trans_reg_C"/>
    <property type="match status" value="1"/>
</dbReference>
<dbReference type="RefSeq" id="WP_260189746.1">
    <property type="nucleotide sequence ID" value="NZ_JAFFZE010000006.1"/>
</dbReference>
<dbReference type="Pfam" id="PF03704">
    <property type="entry name" value="BTAD"/>
    <property type="match status" value="1"/>
</dbReference>
<evidence type="ECO:0000256" key="1">
    <source>
        <dbReference type="ARBA" id="ARBA00005820"/>
    </source>
</evidence>
<evidence type="ECO:0000256" key="2">
    <source>
        <dbReference type="ARBA" id="ARBA00023125"/>
    </source>
</evidence>
<dbReference type="Proteomes" id="UP001156441">
    <property type="component" value="Unassembled WGS sequence"/>
</dbReference>
<dbReference type="SMART" id="SM00028">
    <property type="entry name" value="TPR"/>
    <property type="match status" value="5"/>
</dbReference>
<comment type="similarity">
    <text evidence="1">Belongs to the AfsR/DnrI/RedD regulatory family.</text>
</comment>
<evidence type="ECO:0000259" key="4">
    <source>
        <dbReference type="SMART" id="SM01043"/>
    </source>
</evidence>
<dbReference type="InterPro" id="IPR002182">
    <property type="entry name" value="NB-ARC"/>
</dbReference>
<name>A0ABT2J3F9_9PSEU</name>
<dbReference type="PANTHER" id="PTHR47691">
    <property type="entry name" value="REGULATOR-RELATED"/>
    <property type="match status" value="1"/>
</dbReference>
<dbReference type="Pfam" id="PF13424">
    <property type="entry name" value="TPR_12"/>
    <property type="match status" value="1"/>
</dbReference>
<organism evidence="5 6">
    <name type="scientific">Actinophytocola gossypii</name>
    <dbReference type="NCBI Taxonomy" id="2812003"/>
    <lineage>
        <taxon>Bacteria</taxon>
        <taxon>Bacillati</taxon>
        <taxon>Actinomycetota</taxon>
        <taxon>Actinomycetes</taxon>
        <taxon>Pseudonocardiales</taxon>
        <taxon>Pseudonocardiaceae</taxon>
    </lineage>
</organism>
<dbReference type="Gene3D" id="3.40.50.300">
    <property type="entry name" value="P-loop containing nucleotide triphosphate hydrolases"/>
    <property type="match status" value="1"/>
</dbReference>
<dbReference type="Pfam" id="PF00931">
    <property type="entry name" value="NB-ARC"/>
    <property type="match status" value="1"/>
</dbReference>
<dbReference type="PRINTS" id="PR00364">
    <property type="entry name" value="DISEASERSIST"/>
</dbReference>
<keyword evidence="6" id="KW-1185">Reference proteome</keyword>
<evidence type="ECO:0000259" key="3">
    <source>
        <dbReference type="SMART" id="SM00862"/>
    </source>
</evidence>
<accession>A0ABT2J3F9</accession>
<dbReference type="InterPro" id="IPR016032">
    <property type="entry name" value="Sig_transdc_resp-reg_C-effctor"/>
</dbReference>
<dbReference type="PANTHER" id="PTHR47691:SF3">
    <property type="entry name" value="HTH-TYPE TRANSCRIPTIONAL REGULATOR RV0890C-RELATED"/>
    <property type="match status" value="1"/>
</dbReference>
<keyword evidence="2" id="KW-0238">DNA-binding</keyword>
<sequence length="974" mass="105452">MDFRLFGPFEVRHDGGQVEPGDLQQRLVLVILLRNANRSVSRQYLQDTVWPGQQPKSDLITSYVARLRKVFRDAGADGVEIDKTTTGYVLRVDEDTIDTVRFTRLCREAGTARPAERRRLLTEALDLWRGRYLADLDIDRAGGPAGAPSEEARADALVDLTELELAAGEHRAIRDRLRAVWEEDRGQQRVAAALMRALVRGGDQVRAVTVYHQTRDALDDLGMETSRELRDMARLAQYGERHSSLPARPPRFTGREAETAKVEQVASDTVDVPVLWISGMPGVGKTTLAVHAAHRVAPRFPDGTLFVELNGFTPNVAPTDPADALARLLGDLGVPAELVPAGTRARADLYRAQLEGTRTLVVLDNAASEAQIVDLLPVAPGCLAIVTSRDLGADHATDHVHLEPLPAAEAVELFRRQVDPERVRARGDLVGAVVERCGRVPLLIHVIAAQFRRHTRWPLEHLLTLLGAFPDAAAAAFTVSYEQLTEPQRALFRLFARAPGVELSAYGAAALADRPVPDARGLLADLHRASLLEEPAPERFGMLDPLRAFALTLPGGDTDDDTAVPRLLDFYLASTAAAMQAAFPHGADRQPAVERTSHAIPRFADQPAALAWLDAERPNLVSAIRHAAGHGRPEHAWRLAVLLWRYFYVGGHLRDWAETLQLAEDALAGSDNRLGLAHVRLWLANARLHAGAMADAHALASSALPLWIELGEVRGEADTRRAIATTAKNLGDHAEAREQYDAALAGYRSTGDGKGQAAVLDHLAQLDELHGRLAEAETGRLEALALLRALGHTEGTAHVLDNLGGVRQRLGRLDEALADHTGARALAEASGDRVCEAYALNNLGNTHRLLGDLDEAARFQQRARAVADLVLDPNLRTQLYLDRGETTVAAGDTRAALHAFRAALDLAAGTGDRTQQARANARLGAVLHDAGQHAPAATHWRAAIAGYDALGLPDAPRLQAELATLHCPCAAGTP</sequence>